<accession>A0A3P3QR65</accession>
<dbReference type="AlphaFoldDB" id="A0A3P3QR65"/>
<evidence type="ECO:0000313" key="3">
    <source>
        <dbReference type="EMBL" id="RRJ23009.1"/>
    </source>
</evidence>
<keyword evidence="2" id="KW-1133">Transmembrane helix</keyword>
<proteinExistence type="predicted"/>
<feature type="region of interest" description="Disordered" evidence="1">
    <location>
        <begin position="37"/>
        <end position="85"/>
    </location>
</feature>
<sequence>MTMTLWWTLVIIFGLVLANLWLIRRNKKLRQNSLKQKIEQKKTSDGGVTGTIAATSGTDGSRIKQVDTDHHSPSDAGSDGGSGGD</sequence>
<gene>
    <name evidence="3" type="ORF">EIK76_02675</name>
</gene>
<evidence type="ECO:0000313" key="4">
    <source>
        <dbReference type="Proteomes" id="UP000276260"/>
    </source>
</evidence>
<reference evidence="3 4" key="1">
    <citation type="submission" date="2018-11" db="EMBL/GenBank/DDBJ databases">
        <title>Draft genome analysis of Rheinheimera mesophila isolated from an industrial waste site.</title>
        <authorList>
            <person name="Yu Q."/>
            <person name="Qi Y."/>
            <person name="Zhang H."/>
            <person name="Lu Y."/>
            <person name="Pu J."/>
        </authorList>
    </citation>
    <scope>NUCLEOTIDE SEQUENCE [LARGE SCALE GENOMIC DNA]</scope>
    <source>
        <strain evidence="3 4">IITR13</strain>
    </source>
</reference>
<name>A0A3P3QR65_9GAMM</name>
<comment type="caution">
    <text evidence="3">The sequence shown here is derived from an EMBL/GenBank/DDBJ whole genome shotgun (WGS) entry which is preliminary data.</text>
</comment>
<keyword evidence="2" id="KW-0472">Membrane</keyword>
<dbReference type="Proteomes" id="UP000276260">
    <property type="component" value="Unassembled WGS sequence"/>
</dbReference>
<keyword evidence="2" id="KW-0812">Transmembrane</keyword>
<feature type="transmembrane region" description="Helical" evidence="2">
    <location>
        <begin position="6"/>
        <end position="23"/>
    </location>
</feature>
<dbReference type="RefSeq" id="WP_046519340.1">
    <property type="nucleotide sequence ID" value="NZ_LAVS01000010.1"/>
</dbReference>
<feature type="compositionally biased region" description="Basic and acidic residues" evidence="1">
    <location>
        <begin position="61"/>
        <end position="73"/>
    </location>
</feature>
<protein>
    <recommendedName>
        <fullName evidence="5">DUF2897 family protein</fullName>
    </recommendedName>
</protein>
<dbReference type="OrthoDB" id="5772684at2"/>
<evidence type="ECO:0000256" key="1">
    <source>
        <dbReference type="SAM" id="MobiDB-lite"/>
    </source>
</evidence>
<organism evidence="3 4">
    <name type="scientific">Rheinheimera mesophila</name>
    <dbReference type="NCBI Taxonomy" id="1547515"/>
    <lineage>
        <taxon>Bacteria</taxon>
        <taxon>Pseudomonadati</taxon>
        <taxon>Pseudomonadota</taxon>
        <taxon>Gammaproteobacteria</taxon>
        <taxon>Chromatiales</taxon>
        <taxon>Chromatiaceae</taxon>
        <taxon>Rheinheimera</taxon>
    </lineage>
</organism>
<dbReference type="EMBL" id="RRCF01000001">
    <property type="protein sequence ID" value="RRJ23009.1"/>
    <property type="molecule type" value="Genomic_DNA"/>
</dbReference>
<keyword evidence="4" id="KW-1185">Reference proteome</keyword>
<evidence type="ECO:0008006" key="5">
    <source>
        <dbReference type="Google" id="ProtNLM"/>
    </source>
</evidence>
<evidence type="ECO:0000256" key="2">
    <source>
        <dbReference type="SAM" id="Phobius"/>
    </source>
</evidence>